<gene>
    <name evidence="2" type="ORF">GOODEAATRI_023002</name>
</gene>
<proteinExistence type="predicted"/>
<reference evidence="2 3" key="1">
    <citation type="submission" date="2021-06" db="EMBL/GenBank/DDBJ databases">
        <authorList>
            <person name="Palmer J.M."/>
        </authorList>
    </citation>
    <scope>NUCLEOTIDE SEQUENCE [LARGE SCALE GENOMIC DNA]</scope>
    <source>
        <strain evidence="2 3">GA_2019</strain>
        <tissue evidence="2">Muscle</tissue>
    </source>
</reference>
<sequence length="189" mass="20863">MTKPKSNKKDKGSGDDILDDQTKLACAEVASASTSNPSSTNEDVLAAINKLSSTVDMRLVELNSSISSLRAVLSDICDRVSSIQATAESHDRRISELKKRCDSLADQCSQQQAKLEDLEARSCRQNIHIVGIPEKAENGKPMDFIIKLLPKLLGEDNFNQPVEVDRAHRSLTQAKEGKTRVIIVKLHYF</sequence>
<dbReference type="EMBL" id="JAHRIO010082384">
    <property type="protein sequence ID" value="MEQ2185912.1"/>
    <property type="molecule type" value="Genomic_DNA"/>
</dbReference>
<keyword evidence="1" id="KW-0175">Coiled coil</keyword>
<accession>A0ABV0PQY7</accession>
<dbReference type="Gene3D" id="3.30.70.1820">
    <property type="entry name" value="L1 transposable element, RRM domain"/>
    <property type="match status" value="1"/>
</dbReference>
<evidence type="ECO:0000313" key="2">
    <source>
        <dbReference type="EMBL" id="MEQ2185912.1"/>
    </source>
</evidence>
<organism evidence="2 3">
    <name type="scientific">Goodea atripinnis</name>
    <dbReference type="NCBI Taxonomy" id="208336"/>
    <lineage>
        <taxon>Eukaryota</taxon>
        <taxon>Metazoa</taxon>
        <taxon>Chordata</taxon>
        <taxon>Craniata</taxon>
        <taxon>Vertebrata</taxon>
        <taxon>Euteleostomi</taxon>
        <taxon>Actinopterygii</taxon>
        <taxon>Neopterygii</taxon>
        <taxon>Teleostei</taxon>
        <taxon>Neoteleostei</taxon>
        <taxon>Acanthomorphata</taxon>
        <taxon>Ovalentaria</taxon>
        <taxon>Atherinomorphae</taxon>
        <taxon>Cyprinodontiformes</taxon>
        <taxon>Goodeidae</taxon>
        <taxon>Goodea</taxon>
    </lineage>
</organism>
<protein>
    <submittedName>
        <fullName evidence="2">Uncharacterized protein</fullName>
    </submittedName>
</protein>
<dbReference type="Gene3D" id="1.20.5.340">
    <property type="match status" value="1"/>
</dbReference>
<evidence type="ECO:0000256" key="1">
    <source>
        <dbReference type="SAM" id="Coils"/>
    </source>
</evidence>
<dbReference type="PANTHER" id="PTHR11505">
    <property type="entry name" value="L1 TRANSPOSABLE ELEMENT-RELATED"/>
    <property type="match status" value="1"/>
</dbReference>
<comment type="caution">
    <text evidence="2">The sequence shown here is derived from an EMBL/GenBank/DDBJ whole genome shotgun (WGS) entry which is preliminary data.</text>
</comment>
<evidence type="ECO:0000313" key="3">
    <source>
        <dbReference type="Proteomes" id="UP001476798"/>
    </source>
</evidence>
<keyword evidence="3" id="KW-1185">Reference proteome</keyword>
<dbReference type="InterPro" id="IPR004244">
    <property type="entry name" value="Transposase_22"/>
</dbReference>
<name>A0ABV0PQY7_9TELE</name>
<dbReference type="Proteomes" id="UP001476798">
    <property type="component" value="Unassembled WGS sequence"/>
</dbReference>
<feature type="coiled-coil region" evidence="1">
    <location>
        <begin position="80"/>
        <end position="121"/>
    </location>
</feature>